<evidence type="ECO:0000313" key="1">
    <source>
        <dbReference type="Ensembl" id="ENSOARP00020058349.1"/>
    </source>
</evidence>
<name>A0AC11EI24_SHEEP</name>
<organism evidence="1">
    <name type="scientific">Ovis aries</name>
    <name type="common">Sheep</name>
    <dbReference type="NCBI Taxonomy" id="9940"/>
    <lineage>
        <taxon>Eukaryota</taxon>
        <taxon>Metazoa</taxon>
        <taxon>Chordata</taxon>
        <taxon>Craniata</taxon>
        <taxon>Vertebrata</taxon>
        <taxon>Euteleostomi</taxon>
        <taxon>Mammalia</taxon>
        <taxon>Eutheria</taxon>
        <taxon>Laurasiatheria</taxon>
        <taxon>Artiodactyla</taxon>
        <taxon>Ruminantia</taxon>
        <taxon>Pecora</taxon>
        <taxon>Bovidae</taxon>
        <taxon>Caprinae</taxon>
        <taxon>Ovis</taxon>
    </lineage>
</organism>
<gene>
    <name evidence="1" type="primary">PCCA</name>
</gene>
<reference evidence="1" key="2">
    <citation type="submission" date="2025-08" db="UniProtKB">
        <authorList>
            <consortium name="Ensembl"/>
        </authorList>
    </citation>
    <scope>IDENTIFICATION</scope>
</reference>
<proteinExistence type="predicted"/>
<sequence>MQEHVPHYSRRYLVASRTLCSAGYDSNEKTFDKILIANRGEIACRVIKTCKKMGIKTVAIHSDVDASSVHVKMADEAVCVGPAPTSKSYLNMDAIMDAVRNTRAQAVHPGYGFLSENKEFAKCLAAEDVIFIGPDTHAIQAMGDKIESKLLAKKAKVNTIPGFDGVVKDADEAVRIAREIGYPVMIKASAGGGGKGMRIAWDDEETRDGFRFSSQEAASSFGDDRLLIEKFIDNPRHIEIQVLGDKHGNALWLNERECSIQRRNQKVVEEAPSIFLDSETRRAMGEQAVALAKAVNYSSAGTVEFLVDSKKNFYFLEMNTRLQVEHPVTECITGLDLVQEMIRVAKGYPLRHKQADIPINGWAVECRVYAEDPYKSFGLPSVGRLSQYEEPIRLPGVRVDSGIQPGSDISIYYDPMISKLITYGSDRTEALKRMEDALDNYVIRGVTHNIALLREVIINSRFIEGNINTKFLSDVYPDGFKGHQLTETERNQFLAVASSLFVASQLRAQHFQDHGNSRVPIVKPQVASWELSVKLHDEIHTVIASKSGPTFSVEVDGSKLNVTSTWNLASPLLSVNVDGTQRTIQCLSREAGGNMSIQFLGTVYKVRILTKLAAELHKFMLEKAAEDTSSILRSPMPGVVVAISVKPGDLVAEGQEICVIEAMKMQNSMTAGKTGKVKSVHCKAGDTVGEGDLLVELE</sequence>
<reference evidence="1" key="3">
    <citation type="submission" date="2025-09" db="UniProtKB">
        <authorList>
            <consortium name="Ensembl"/>
        </authorList>
    </citation>
    <scope>IDENTIFICATION</scope>
</reference>
<protein>
    <submittedName>
        <fullName evidence="1">Propionyl-CoA carboxylase subunit alpha</fullName>
    </submittedName>
</protein>
<reference evidence="1" key="1">
    <citation type="submission" date="2020-11" db="EMBL/GenBank/DDBJ databases">
        <authorList>
            <person name="Davenport K.M."/>
            <person name="Bickhart D.M."/>
            <person name="Smith T.P.L."/>
            <person name="Murdoch B.M."/>
            <person name="Rosen B.D."/>
        </authorList>
    </citation>
    <scope>NUCLEOTIDE SEQUENCE [LARGE SCALE GENOMIC DNA]</scope>
    <source>
        <strain evidence="1">OAR_USU_Benz2616</strain>
    </source>
</reference>
<dbReference type="Ensembl" id="ENSOART00020073587.1">
    <property type="protein sequence ID" value="ENSOARP00020058349.1"/>
    <property type="gene ID" value="ENSOARG00020022439.2"/>
</dbReference>
<accession>A0AC11EI24</accession>